<gene>
    <name evidence="2" type="ordered locus">LLO_2049</name>
</gene>
<dbReference type="Pfam" id="PF12836">
    <property type="entry name" value="HHH_3"/>
    <property type="match status" value="1"/>
</dbReference>
<dbReference type="InterPro" id="IPR004509">
    <property type="entry name" value="Competence_ComEA_HhH"/>
</dbReference>
<dbReference type="GO" id="GO:0015627">
    <property type="term" value="C:type II protein secretion system complex"/>
    <property type="evidence" value="ECO:0007669"/>
    <property type="project" value="TreeGrafter"/>
</dbReference>
<dbReference type="SUPFAM" id="SSF47781">
    <property type="entry name" value="RuvA domain 2-like"/>
    <property type="match status" value="1"/>
</dbReference>
<organism evidence="2 3">
    <name type="scientific">Legionella longbeachae serogroup 1 (strain NSW150)</name>
    <dbReference type="NCBI Taxonomy" id="661367"/>
    <lineage>
        <taxon>Bacteria</taxon>
        <taxon>Pseudomonadati</taxon>
        <taxon>Pseudomonadota</taxon>
        <taxon>Gammaproteobacteria</taxon>
        <taxon>Legionellales</taxon>
        <taxon>Legionellaceae</taxon>
        <taxon>Legionella</taxon>
    </lineage>
</organism>
<dbReference type="PANTHER" id="PTHR21180">
    <property type="entry name" value="ENDONUCLEASE/EXONUCLEASE/PHOSPHATASE FAMILY DOMAIN-CONTAINING PROTEIN 1"/>
    <property type="match status" value="1"/>
</dbReference>
<dbReference type="eggNOG" id="COG1555">
    <property type="taxonomic scope" value="Bacteria"/>
</dbReference>
<evidence type="ECO:0000313" key="3">
    <source>
        <dbReference type="Proteomes" id="UP000001060"/>
    </source>
</evidence>
<feature type="chain" id="PRO_5003046090" description="Competence protein ComEA" evidence="1">
    <location>
        <begin position="22"/>
        <end position="109"/>
    </location>
</feature>
<dbReference type="PANTHER" id="PTHR21180:SF32">
    <property type="entry name" value="ENDONUCLEASE_EXONUCLEASE_PHOSPHATASE FAMILY DOMAIN-CONTAINING PROTEIN 1"/>
    <property type="match status" value="1"/>
</dbReference>
<dbReference type="Gene3D" id="1.10.150.280">
    <property type="entry name" value="AF1531-like domain"/>
    <property type="match status" value="1"/>
</dbReference>
<dbReference type="STRING" id="661367.LLO_2049"/>
<dbReference type="InterPro" id="IPR010994">
    <property type="entry name" value="RuvA_2-like"/>
</dbReference>
<dbReference type="EMBL" id="FN650140">
    <property type="protein sequence ID" value="CBJ12436.1"/>
    <property type="molecule type" value="Genomic_DNA"/>
</dbReference>
<dbReference type="HOGENOM" id="CLU_052011_3_0_6"/>
<proteinExistence type="predicted"/>
<dbReference type="GO" id="GO:0015628">
    <property type="term" value="P:protein secretion by the type II secretion system"/>
    <property type="evidence" value="ECO:0007669"/>
    <property type="project" value="TreeGrafter"/>
</dbReference>
<name>D3HJ55_LEGLN</name>
<dbReference type="KEGG" id="llo:LLO_2049"/>
<sequence>MKAKFFAAVLSLYVITLPVHATLAKQDAVPKQPPIAIHKIDINNADLTALTGSIKGIGTKRAEAIIAYRQTHHGFKSLEELSEVKGIGQHFVNVNREKLSEVFVIHKME</sequence>
<keyword evidence="3" id="KW-1185">Reference proteome</keyword>
<dbReference type="GeneID" id="40926265"/>
<evidence type="ECO:0000256" key="1">
    <source>
        <dbReference type="SAM" id="SignalP"/>
    </source>
</evidence>
<protein>
    <recommendedName>
        <fullName evidence="4">Competence protein ComEA</fullName>
    </recommendedName>
</protein>
<reference evidence="2 3" key="1">
    <citation type="journal article" date="2010" name="PLoS Genet.">
        <title>Analysis of the Legionella longbeachae genome and transcriptome uncovers unique strategies to cause Legionnaires' disease.</title>
        <authorList>
            <person name="Cazalet C."/>
            <person name="Gomez-Valero L."/>
            <person name="Rusniok C."/>
            <person name="Lomma M."/>
            <person name="Dervins-Ravault D."/>
            <person name="Newton H."/>
            <person name="Sansom F."/>
            <person name="Jarraud S."/>
            <person name="Zidane N."/>
            <person name="Ma L."/>
            <person name="Bouchier C."/>
            <person name="Etienne J."/>
            <person name="Hartland E."/>
            <person name="Buchrieser C."/>
        </authorList>
    </citation>
    <scope>NUCLEOTIDE SEQUENCE [LARGE SCALE GENOMIC DNA]</scope>
    <source>
        <strain evidence="2 3">NSW150</strain>
    </source>
</reference>
<feature type="signal peptide" evidence="1">
    <location>
        <begin position="1"/>
        <end position="21"/>
    </location>
</feature>
<dbReference type="InterPro" id="IPR051675">
    <property type="entry name" value="Endo/Exo/Phosphatase_dom_1"/>
</dbReference>
<evidence type="ECO:0008006" key="4">
    <source>
        <dbReference type="Google" id="ProtNLM"/>
    </source>
</evidence>
<evidence type="ECO:0000313" key="2">
    <source>
        <dbReference type="EMBL" id="CBJ12436.1"/>
    </source>
</evidence>
<dbReference type="AlphaFoldDB" id="D3HJ55"/>
<dbReference type="RefSeq" id="WP_003636695.1">
    <property type="nucleotide sequence ID" value="NC_013861.1"/>
</dbReference>
<accession>D3HJ55</accession>
<dbReference type="Proteomes" id="UP000001060">
    <property type="component" value="Chromosome"/>
</dbReference>
<keyword evidence="1" id="KW-0732">Signal</keyword>
<dbReference type="OrthoDB" id="7510573at2"/>
<dbReference type="NCBIfam" id="TIGR00426">
    <property type="entry name" value="competence protein ComEA helix-hairpin-helix repeat region"/>
    <property type="match status" value="1"/>
</dbReference>